<dbReference type="KEGG" id="gra:105775899"/>
<dbReference type="SMART" id="SM00499">
    <property type="entry name" value="AAI"/>
    <property type="match status" value="1"/>
</dbReference>
<sequence>MASNVKASTALVLSLNLLFFAFVSSHNVENPVFIHPGDVYHNGRITHGHPGTCNPLNLGVCLGLLDLVGVSVGNVPTEPCCSVIQGLVDLEAAVCLCTAVRANVLGIPIHLPISLSLLLNKCGREVATEYICSP</sequence>
<comment type="similarity">
    <text evidence="1">Belongs to the plant LTP family. PEARLI1 subfamily.</text>
</comment>
<dbReference type="InterPro" id="IPR016140">
    <property type="entry name" value="Bifunc_inhib/LTP/seed_store"/>
</dbReference>
<dbReference type="Pfam" id="PF14547">
    <property type="entry name" value="Hydrophob_seed"/>
    <property type="match status" value="1"/>
</dbReference>
<dbReference type="EMBL" id="CM001750">
    <property type="protein sequence ID" value="KJB73175.1"/>
    <property type="molecule type" value="Genomic_DNA"/>
</dbReference>
<dbReference type="EMBL" id="CM001750">
    <property type="protein sequence ID" value="KJB73174.1"/>
    <property type="molecule type" value="Genomic_DNA"/>
</dbReference>
<feature type="signal peptide" evidence="2">
    <location>
        <begin position="1"/>
        <end position="25"/>
    </location>
</feature>
<evidence type="ECO:0000313" key="5">
    <source>
        <dbReference type="EMBL" id="KJB73174.1"/>
    </source>
</evidence>
<dbReference type="InterPro" id="IPR027923">
    <property type="entry name" value="Hydrophob_seed_dom"/>
</dbReference>
<evidence type="ECO:0000313" key="6">
    <source>
        <dbReference type="EMBL" id="KJB73175.1"/>
    </source>
</evidence>
<dbReference type="Proteomes" id="UP000032304">
    <property type="component" value="Chromosome 11"/>
</dbReference>
<dbReference type="AlphaFoldDB" id="A0A0D2VQ71"/>
<organism evidence="6 8">
    <name type="scientific">Gossypium raimondii</name>
    <name type="common">Peruvian cotton</name>
    <name type="synonym">Gossypium klotzschianum subsp. raimondii</name>
    <dbReference type="NCBI Taxonomy" id="29730"/>
    <lineage>
        <taxon>Eukaryota</taxon>
        <taxon>Viridiplantae</taxon>
        <taxon>Streptophyta</taxon>
        <taxon>Embryophyta</taxon>
        <taxon>Tracheophyta</taxon>
        <taxon>Spermatophyta</taxon>
        <taxon>Magnoliopsida</taxon>
        <taxon>eudicotyledons</taxon>
        <taxon>Gunneridae</taxon>
        <taxon>Pentapetalae</taxon>
        <taxon>rosids</taxon>
        <taxon>malvids</taxon>
        <taxon>Malvales</taxon>
        <taxon>Malvaceae</taxon>
        <taxon>Malvoideae</taxon>
        <taxon>Gossypium</taxon>
    </lineage>
</organism>
<dbReference type="Gramene" id="KJB73175">
    <property type="protein sequence ID" value="KJB73175"/>
    <property type="gene ID" value="B456_011G219900"/>
</dbReference>
<dbReference type="STRING" id="29730.A0A0D2VQ71"/>
<dbReference type="KEGG" id="gra:105778708"/>
<dbReference type="KEGG" id="gra:105775887"/>
<evidence type="ECO:0000259" key="3">
    <source>
        <dbReference type="SMART" id="SM00499"/>
    </source>
</evidence>
<dbReference type="EMBL" id="CM001750">
    <property type="protein sequence ID" value="KJB73176.1"/>
    <property type="molecule type" value="Genomic_DNA"/>
</dbReference>
<dbReference type="Gramene" id="KJB73176">
    <property type="protein sequence ID" value="KJB73176"/>
    <property type="gene ID" value="B456_011G220000"/>
</dbReference>
<protein>
    <recommendedName>
        <fullName evidence="3">Bifunctional inhibitor/plant lipid transfer protein/seed storage helical domain-containing protein</fullName>
    </recommendedName>
</protein>
<gene>
    <name evidence="4" type="ORF">B456_011G219700</name>
    <name evidence="5" type="ORF">B456_011G219800</name>
    <name evidence="6" type="ORF">B456_011G219900</name>
    <name evidence="7" type="ORF">B456_011G220000</name>
</gene>
<dbReference type="PANTHER" id="PTHR31731">
    <property type="match status" value="1"/>
</dbReference>
<evidence type="ECO:0000313" key="7">
    <source>
        <dbReference type="EMBL" id="KJB73176.1"/>
    </source>
</evidence>
<dbReference type="EMBL" id="CM001750">
    <property type="protein sequence ID" value="KJB73152.1"/>
    <property type="molecule type" value="Genomic_DNA"/>
</dbReference>
<name>A0A0D2VQ71_GOSRA</name>
<dbReference type="InterPro" id="IPR036312">
    <property type="entry name" value="Bifun_inhib/LTP/seed_sf"/>
</dbReference>
<keyword evidence="2" id="KW-0732">Signal</keyword>
<dbReference type="InterPro" id="IPR051636">
    <property type="entry name" value="Plant_LTP/defense-related"/>
</dbReference>
<evidence type="ECO:0000256" key="1">
    <source>
        <dbReference type="ARBA" id="ARBA00008965"/>
    </source>
</evidence>
<evidence type="ECO:0000313" key="8">
    <source>
        <dbReference type="Proteomes" id="UP000032304"/>
    </source>
</evidence>
<dbReference type="SUPFAM" id="SSF47699">
    <property type="entry name" value="Bifunctional inhibitor/lipid-transfer protein/seed storage 2S albumin"/>
    <property type="match status" value="1"/>
</dbReference>
<keyword evidence="8" id="KW-1185">Reference proteome</keyword>
<dbReference type="Gramene" id="KJB73152">
    <property type="protein sequence ID" value="KJB73152"/>
    <property type="gene ID" value="B456_011G219700"/>
</dbReference>
<proteinExistence type="inferred from homology"/>
<dbReference type="CDD" id="cd01958">
    <property type="entry name" value="HPS_like"/>
    <property type="match status" value="1"/>
</dbReference>
<accession>A0A0D2VQ71</accession>
<feature type="chain" id="PRO_5007395719" description="Bifunctional inhibitor/plant lipid transfer protein/seed storage helical domain-containing protein" evidence="2">
    <location>
        <begin position="26"/>
        <end position="134"/>
    </location>
</feature>
<reference evidence="6 8" key="1">
    <citation type="journal article" date="2012" name="Nature">
        <title>Repeated polyploidization of Gossypium genomes and the evolution of spinnable cotton fibres.</title>
        <authorList>
            <person name="Paterson A.H."/>
            <person name="Wendel J.F."/>
            <person name="Gundlach H."/>
            <person name="Guo H."/>
            <person name="Jenkins J."/>
            <person name="Jin D."/>
            <person name="Llewellyn D."/>
            <person name="Showmaker K.C."/>
            <person name="Shu S."/>
            <person name="Udall J."/>
            <person name="Yoo M.J."/>
            <person name="Byers R."/>
            <person name="Chen W."/>
            <person name="Doron-Faigenboim A."/>
            <person name="Duke M.V."/>
            <person name="Gong L."/>
            <person name="Grimwood J."/>
            <person name="Grover C."/>
            <person name="Grupp K."/>
            <person name="Hu G."/>
            <person name="Lee T.H."/>
            <person name="Li J."/>
            <person name="Lin L."/>
            <person name="Liu T."/>
            <person name="Marler B.S."/>
            <person name="Page J.T."/>
            <person name="Roberts A.W."/>
            <person name="Romanel E."/>
            <person name="Sanders W.S."/>
            <person name="Szadkowski E."/>
            <person name="Tan X."/>
            <person name="Tang H."/>
            <person name="Xu C."/>
            <person name="Wang J."/>
            <person name="Wang Z."/>
            <person name="Zhang D."/>
            <person name="Zhang L."/>
            <person name="Ashrafi H."/>
            <person name="Bedon F."/>
            <person name="Bowers J.E."/>
            <person name="Brubaker C.L."/>
            <person name="Chee P.W."/>
            <person name="Das S."/>
            <person name="Gingle A.R."/>
            <person name="Haigler C.H."/>
            <person name="Harker D."/>
            <person name="Hoffmann L.V."/>
            <person name="Hovav R."/>
            <person name="Jones D.C."/>
            <person name="Lemke C."/>
            <person name="Mansoor S."/>
            <person name="ur Rahman M."/>
            <person name="Rainville L.N."/>
            <person name="Rambani A."/>
            <person name="Reddy U.K."/>
            <person name="Rong J.K."/>
            <person name="Saranga Y."/>
            <person name="Scheffler B.E."/>
            <person name="Scheffler J.A."/>
            <person name="Stelly D.M."/>
            <person name="Triplett B.A."/>
            <person name="Van Deynze A."/>
            <person name="Vaslin M.F."/>
            <person name="Waghmare V.N."/>
            <person name="Walford S.A."/>
            <person name="Wright R.J."/>
            <person name="Zaki E.A."/>
            <person name="Zhang T."/>
            <person name="Dennis E.S."/>
            <person name="Mayer K.F."/>
            <person name="Peterson D.G."/>
            <person name="Rokhsar D.S."/>
            <person name="Wang X."/>
            <person name="Schmutz J."/>
        </authorList>
    </citation>
    <scope>NUCLEOTIDE SEQUENCE [LARGE SCALE GENOMIC DNA]</scope>
</reference>
<dbReference type="Gramene" id="KJB73174">
    <property type="protein sequence ID" value="KJB73174"/>
    <property type="gene ID" value="B456_011G219800"/>
</dbReference>
<feature type="domain" description="Bifunctional inhibitor/plant lipid transfer protein/seed storage helical" evidence="3">
    <location>
        <begin position="53"/>
        <end position="132"/>
    </location>
</feature>
<dbReference type="OrthoDB" id="977440at2759"/>
<dbReference type="KEGG" id="gra:105775891"/>
<evidence type="ECO:0000256" key="2">
    <source>
        <dbReference type="SAM" id="SignalP"/>
    </source>
</evidence>
<dbReference type="Gene3D" id="1.10.110.10">
    <property type="entry name" value="Plant lipid-transfer and hydrophobic proteins"/>
    <property type="match status" value="1"/>
</dbReference>
<evidence type="ECO:0000313" key="4">
    <source>
        <dbReference type="EMBL" id="KJB73152.1"/>
    </source>
</evidence>
<dbReference type="SMR" id="A0A0D2VQ71"/>